<dbReference type="EMBL" id="SORX01000004">
    <property type="protein sequence ID" value="TFE01693.1"/>
    <property type="molecule type" value="Genomic_DNA"/>
</dbReference>
<dbReference type="PANTHER" id="PTHR43300">
    <property type="entry name" value="ACETYLTRANSFERASE"/>
    <property type="match status" value="1"/>
</dbReference>
<dbReference type="Gene3D" id="2.160.10.10">
    <property type="entry name" value="Hexapeptide repeat proteins"/>
    <property type="match status" value="1"/>
</dbReference>
<sequence>MELILIGYGCHSKVVQDILSLDKTIKIVAILDDRFGECYHLKDIVYGPIFLFHQMDQPDRRVLIAIGDNVRRMQVAAYLKNDAEKYYTAIHPSAVISPSAEIGAGTVIMPHAVVNPDARIHSFSIINSGAIVEHDCEVGAYTHLSPNTTLTGGVKIGEGSHVGAGATIIPGKMLGKWVTVGAGAVVTKDVPDGQLAVGCPAYLVDRSELKKEARL</sequence>
<dbReference type="SUPFAM" id="SSF51161">
    <property type="entry name" value="Trimeric LpxA-like enzymes"/>
    <property type="match status" value="1"/>
</dbReference>
<dbReference type="InterPro" id="IPR041561">
    <property type="entry name" value="PglD_N"/>
</dbReference>
<accession>A0A4Y8LH71</accession>
<dbReference type="OrthoDB" id="9794407at2"/>
<feature type="active site" description="Proton acceptor" evidence="1">
    <location>
        <position position="134"/>
    </location>
</feature>
<comment type="caution">
    <text evidence="4">The sequence shown here is derived from an EMBL/GenBank/DDBJ whole genome shotgun (WGS) entry which is preliminary data.</text>
</comment>
<evidence type="ECO:0000259" key="3">
    <source>
        <dbReference type="Pfam" id="PF17836"/>
    </source>
</evidence>
<evidence type="ECO:0000313" key="4">
    <source>
        <dbReference type="EMBL" id="TFE01693.1"/>
    </source>
</evidence>
<evidence type="ECO:0000256" key="2">
    <source>
        <dbReference type="PIRSR" id="PIRSR620019-2"/>
    </source>
</evidence>
<evidence type="ECO:0000313" key="5">
    <source>
        <dbReference type="Proteomes" id="UP000297776"/>
    </source>
</evidence>
<dbReference type="NCBIfam" id="TIGR03570">
    <property type="entry name" value="NeuD_NnaD"/>
    <property type="match status" value="1"/>
</dbReference>
<dbReference type="InterPro" id="IPR011004">
    <property type="entry name" value="Trimer_LpxA-like_sf"/>
</dbReference>
<name>A0A4Y8LH71_9BACL</name>
<feature type="domain" description="PglD N-terminal" evidence="3">
    <location>
        <begin position="3"/>
        <end position="78"/>
    </location>
</feature>
<dbReference type="RefSeq" id="WP_134381408.1">
    <property type="nucleotide sequence ID" value="NZ_SORX01000004.1"/>
</dbReference>
<gene>
    <name evidence="4" type="ORF">E2626_08990</name>
</gene>
<evidence type="ECO:0000256" key="1">
    <source>
        <dbReference type="PIRSR" id="PIRSR620019-1"/>
    </source>
</evidence>
<feature type="site" description="Increases basicity of active site His" evidence="1">
    <location>
        <position position="135"/>
    </location>
</feature>
<reference evidence="4 5" key="1">
    <citation type="submission" date="2019-03" db="EMBL/GenBank/DDBJ databases">
        <authorList>
            <person name="Yang Y."/>
        </authorList>
    </citation>
    <scope>NUCLEOTIDE SEQUENCE [LARGE SCALE GENOMIC DNA]</scope>
    <source>
        <strain evidence="4 5">ASL-1</strain>
    </source>
</reference>
<keyword evidence="4" id="KW-0808">Transferase</keyword>
<proteinExistence type="predicted"/>
<feature type="binding site" evidence="2">
    <location>
        <position position="143"/>
    </location>
    <ligand>
        <name>acetyl-CoA</name>
        <dbReference type="ChEBI" id="CHEBI:57288"/>
    </ligand>
</feature>
<feature type="binding site" evidence="2">
    <location>
        <position position="67"/>
    </location>
    <ligand>
        <name>substrate</name>
    </ligand>
</feature>
<dbReference type="InterPro" id="IPR020019">
    <property type="entry name" value="AcTrfase_PglD-like"/>
</dbReference>
<dbReference type="Proteomes" id="UP000297776">
    <property type="component" value="Unassembled WGS sequence"/>
</dbReference>
<keyword evidence="5" id="KW-1185">Reference proteome</keyword>
<dbReference type="PANTHER" id="PTHR43300:SF7">
    <property type="entry name" value="UDP-N-ACETYLBACILLOSAMINE N-ACETYLTRANSFERASE"/>
    <property type="match status" value="1"/>
</dbReference>
<dbReference type="InterPro" id="IPR050179">
    <property type="entry name" value="Trans_hexapeptide_repeat"/>
</dbReference>
<organism evidence="4 5">
    <name type="scientific">Jeotgalibacillus salarius</name>
    <dbReference type="NCBI Taxonomy" id="546023"/>
    <lineage>
        <taxon>Bacteria</taxon>
        <taxon>Bacillati</taxon>
        <taxon>Bacillota</taxon>
        <taxon>Bacilli</taxon>
        <taxon>Bacillales</taxon>
        <taxon>Caryophanaceae</taxon>
        <taxon>Jeotgalibacillus</taxon>
    </lineage>
</organism>
<protein>
    <submittedName>
        <fullName evidence="4">Acetyltransferase</fullName>
    </submittedName>
</protein>
<dbReference type="CDD" id="cd03360">
    <property type="entry name" value="LbH_AT_putative"/>
    <property type="match status" value="1"/>
</dbReference>
<dbReference type="GO" id="GO:0016740">
    <property type="term" value="F:transferase activity"/>
    <property type="evidence" value="ECO:0007669"/>
    <property type="project" value="UniProtKB-KW"/>
</dbReference>
<dbReference type="AlphaFoldDB" id="A0A4Y8LH71"/>
<dbReference type="Gene3D" id="3.40.50.20">
    <property type="match status" value="1"/>
</dbReference>
<dbReference type="Pfam" id="PF17836">
    <property type="entry name" value="PglD_N"/>
    <property type="match status" value="1"/>
</dbReference>